<evidence type="ECO:0000256" key="3">
    <source>
        <dbReference type="ARBA" id="ARBA00022729"/>
    </source>
</evidence>
<comment type="caution">
    <text evidence="8">The sequence shown here is derived from an EMBL/GenBank/DDBJ whole genome shotgun (WGS) entry which is preliminary data.</text>
</comment>
<feature type="chain" id="PRO_5041635210" evidence="6">
    <location>
        <begin position="30"/>
        <end position="172"/>
    </location>
</feature>
<feature type="signal peptide" evidence="6">
    <location>
        <begin position="1"/>
        <end position="29"/>
    </location>
</feature>
<dbReference type="GO" id="GO:0042597">
    <property type="term" value="C:periplasmic space"/>
    <property type="evidence" value="ECO:0007669"/>
    <property type="project" value="InterPro"/>
</dbReference>
<evidence type="ECO:0000313" key="9">
    <source>
        <dbReference type="Proteomes" id="UP001178281"/>
    </source>
</evidence>
<dbReference type="InterPro" id="IPR007348">
    <property type="entry name" value="CopC_dom"/>
</dbReference>
<dbReference type="Proteomes" id="UP001178281">
    <property type="component" value="Unassembled WGS sequence"/>
</dbReference>
<dbReference type="SUPFAM" id="SSF81296">
    <property type="entry name" value="E set domains"/>
    <property type="match status" value="1"/>
</dbReference>
<name>A0AA90NFF7_9ACTN</name>
<proteinExistence type="predicted"/>
<dbReference type="Pfam" id="PF04234">
    <property type="entry name" value="CopC"/>
    <property type="match status" value="1"/>
</dbReference>
<dbReference type="InterPro" id="IPR014756">
    <property type="entry name" value="Ig_E-set"/>
</dbReference>
<evidence type="ECO:0000256" key="6">
    <source>
        <dbReference type="SAM" id="SignalP"/>
    </source>
</evidence>
<gene>
    <name evidence="8" type="ORF">Q7X28_09480</name>
</gene>
<dbReference type="RefSeq" id="WP_220657893.1">
    <property type="nucleotide sequence ID" value="NZ_JAUTIX010000003.1"/>
</dbReference>
<evidence type="ECO:0000259" key="7">
    <source>
        <dbReference type="Pfam" id="PF04234"/>
    </source>
</evidence>
<dbReference type="GO" id="GO:0005886">
    <property type="term" value="C:plasma membrane"/>
    <property type="evidence" value="ECO:0007669"/>
    <property type="project" value="TreeGrafter"/>
</dbReference>
<protein>
    <submittedName>
        <fullName evidence="8">Copper resistance protein CopC</fullName>
    </submittedName>
</protein>
<dbReference type="InterPro" id="IPR032694">
    <property type="entry name" value="CopC/D"/>
</dbReference>
<keyword evidence="5" id="KW-1133">Transmembrane helix</keyword>
<evidence type="ECO:0000313" key="8">
    <source>
        <dbReference type="EMBL" id="MDP0398158.1"/>
    </source>
</evidence>
<keyword evidence="2" id="KW-0479">Metal-binding</keyword>
<organism evidence="8 9">
    <name type="scientific">Tsukamurella strandjordii</name>
    <dbReference type="NCBI Taxonomy" id="147577"/>
    <lineage>
        <taxon>Bacteria</taxon>
        <taxon>Bacillati</taxon>
        <taxon>Actinomycetota</taxon>
        <taxon>Actinomycetes</taxon>
        <taxon>Mycobacteriales</taxon>
        <taxon>Tsukamurellaceae</taxon>
        <taxon>Tsukamurella</taxon>
    </lineage>
</organism>
<dbReference type="AlphaFoldDB" id="A0AA90NFF7"/>
<dbReference type="InterPro" id="IPR014755">
    <property type="entry name" value="Cu-Rt/internalin_Ig-like"/>
</dbReference>
<keyword evidence="5" id="KW-0472">Membrane</keyword>
<reference evidence="8" key="1">
    <citation type="submission" date="2023-08" db="EMBL/GenBank/DDBJ databases">
        <title>The draft genome of Tsukamurella strandjordii strain 050030.</title>
        <authorList>
            <person name="Zhao F."/>
            <person name="Feng Y."/>
            <person name="Zong Z."/>
        </authorList>
    </citation>
    <scope>NUCLEOTIDE SEQUENCE</scope>
    <source>
        <strain evidence="8">050030</strain>
    </source>
</reference>
<evidence type="ECO:0000256" key="5">
    <source>
        <dbReference type="SAM" id="Phobius"/>
    </source>
</evidence>
<dbReference type="GO" id="GO:0046688">
    <property type="term" value="P:response to copper ion"/>
    <property type="evidence" value="ECO:0007669"/>
    <property type="project" value="InterPro"/>
</dbReference>
<dbReference type="PANTHER" id="PTHR34820">
    <property type="entry name" value="INNER MEMBRANE PROTEIN YEBZ"/>
    <property type="match status" value="1"/>
</dbReference>
<dbReference type="GO" id="GO:0030313">
    <property type="term" value="C:cell envelope"/>
    <property type="evidence" value="ECO:0007669"/>
    <property type="project" value="UniProtKB-SubCell"/>
</dbReference>
<evidence type="ECO:0000256" key="4">
    <source>
        <dbReference type="ARBA" id="ARBA00023008"/>
    </source>
</evidence>
<dbReference type="GO" id="GO:0005507">
    <property type="term" value="F:copper ion binding"/>
    <property type="evidence" value="ECO:0007669"/>
    <property type="project" value="InterPro"/>
</dbReference>
<sequence>MTGLARGFAALLLVAFQMSLALPSASAHATLVEATPAAGSSVAQAPSAITLRFNEPLVDGARQVQVTGPDAATDVWTTGSTQLTGAELRADLVGLGGPGEYTVTYRVTSADGHAVSGSTYFTLTTDGGARPASGAESTSGRGSSVLGIAVVAGAVAALAAAGVRWRRRRAAS</sequence>
<accession>A0AA90NFF7</accession>
<dbReference type="PANTHER" id="PTHR34820:SF4">
    <property type="entry name" value="INNER MEMBRANE PROTEIN YEBZ"/>
    <property type="match status" value="1"/>
</dbReference>
<keyword evidence="3 6" id="KW-0732">Signal</keyword>
<keyword evidence="4" id="KW-0186">Copper</keyword>
<feature type="transmembrane region" description="Helical" evidence="5">
    <location>
        <begin position="145"/>
        <end position="163"/>
    </location>
</feature>
<evidence type="ECO:0000256" key="1">
    <source>
        <dbReference type="ARBA" id="ARBA00004196"/>
    </source>
</evidence>
<comment type="subcellular location">
    <subcellularLocation>
        <location evidence="1">Cell envelope</location>
    </subcellularLocation>
</comment>
<feature type="domain" description="CopC" evidence="7">
    <location>
        <begin position="28"/>
        <end position="123"/>
    </location>
</feature>
<keyword evidence="9" id="KW-1185">Reference proteome</keyword>
<dbReference type="EMBL" id="JAUTIX010000003">
    <property type="protein sequence ID" value="MDP0398158.1"/>
    <property type="molecule type" value="Genomic_DNA"/>
</dbReference>
<evidence type="ECO:0000256" key="2">
    <source>
        <dbReference type="ARBA" id="ARBA00022723"/>
    </source>
</evidence>
<dbReference type="Gene3D" id="2.60.40.1220">
    <property type="match status" value="1"/>
</dbReference>
<keyword evidence="5" id="KW-0812">Transmembrane</keyword>
<dbReference type="GO" id="GO:0006825">
    <property type="term" value="P:copper ion transport"/>
    <property type="evidence" value="ECO:0007669"/>
    <property type="project" value="InterPro"/>
</dbReference>